<dbReference type="Proteomes" id="UP000001977">
    <property type="component" value="Chromosome"/>
</dbReference>
<name>Q2L2W0_BORA1</name>
<organism evidence="2 3">
    <name type="scientific">Bordetella avium (strain 197N)</name>
    <dbReference type="NCBI Taxonomy" id="360910"/>
    <lineage>
        <taxon>Bacteria</taxon>
        <taxon>Pseudomonadati</taxon>
        <taxon>Pseudomonadota</taxon>
        <taxon>Betaproteobacteria</taxon>
        <taxon>Burkholderiales</taxon>
        <taxon>Alcaligenaceae</taxon>
        <taxon>Bordetella</taxon>
    </lineage>
</organism>
<dbReference type="EMBL" id="AM167904">
    <property type="protein sequence ID" value="CAJ48929.1"/>
    <property type="molecule type" value="Genomic_DNA"/>
</dbReference>
<sequence>MKTKSTGGTERLKRALAEVSAKRVQVGFFDTAQYPDGTPVAYVAAIQEFGYPQGNIPARPFMRPTVKARELPWAKQVAGVMMGVIKGEVTAQHGFEQVGALAAGDIARAISKVSSPPLKESTLQARQSRKKTPGVSKKPLVDTGLMIQSVTYQVEEKS</sequence>
<dbReference type="KEGG" id="bav:BAV1322"/>
<gene>
    <name evidence="2" type="ordered locus">BAV1322</name>
</gene>
<dbReference type="RefSeq" id="WP_012417002.1">
    <property type="nucleotide sequence ID" value="NC_010645.1"/>
</dbReference>
<feature type="region of interest" description="Disordered" evidence="1">
    <location>
        <begin position="117"/>
        <end position="139"/>
    </location>
</feature>
<accession>Q2L2W0</accession>
<dbReference type="AlphaFoldDB" id="Q2L2W0"/>
<evidence type="ECO:0000313" key="3">
    <source>
        <dbReference type="Proteomes" id="UP000001977"/>
    </source>
</evidence>
<proteinExistence type="predicted"/>
<dbReference type="STRING" id="360910.BAV1322"/>
<dbReference type="OrthoDB" id="8160844at2"/>
<dbReference type="HOGENOM" id="CLU_096367_1_1_4"/>
<protein>
    <submittedName>
        <fullName evidence="2">Phage protein</fullName>
    </submittedName>
</protein>
<dbReference type="eggNOG" id="ENOG5030TB2">
    <property type="taxonomic scope" value="Bacteria"/>
</dbReference>
<evidence type="ECO:0000256" key="1">
    <source>
        <dbReference type="SAM" id="MobiDB-lite"/>
    </source>
</evidence>
<keyword evidence="3" id="KW-1185">Reference proteome</keyword>
<evidence type="ECO:0000313" key="2">
    <source>
        <dbReference type="EMBL" id="CAJ48929.1"/>
    </source>
</evidence>
<reference evidence="2 3" key="1">
    <citation type="journal article" date="2006" name="J. Bacteriol.">
        <title>Comparison of the genome sequence of the poultry pathogen Bordetella avium with those of B. bronchiseptica, B. pertussis, and B. parapertussis reveals extensive diversity in surface structures associated with host interaction.</title>
        <authorList>
            <person name="Sebaihia M."/>
            <person name="Preston A."/>
            <person name="Maskell D.J."/>
            <person name="Kuzmiak H."/>
            <person name="Connell T.D."/>
            <person name="King N.D."/>
            <person name="Orndorff P.E."/>
            <person name="Miyamoto D.M."/>
            <person name="Thomson N.R."/>
            <person name="Harris D."/>
            <person name="Goble A."/>
            <person name="Lord A."/>
            <person name="Murphy L."/>
            <person name="Quail M.A."/>
            <person name="Rutter S."/>
            <person name="Squares R."/>
            <person name="Squares S."/>
            <person name="Woodward J."/>
            <person name="Parkhill J."/>
            <person name="Temple L.M."/>
        </authorList>
    </citation>
    <scope>NUCLEOTIDE SEQUENCE [LARGE SCALE GENOMIC DNA]</scope>
    <source>
        <strain evidence="2 3">197N</strain>
    </source>
</reference>